<evidence type="ECO:0000313" key="2">
    <source>
        <dbReference type="Proteomes" id="UP000198662"/>
    </source>
</evidence>
<proteinExistence type="predicted"/>
<dbReference type="AlphaFoldDB" id="A0A1G9JPR4"/>
<gene>
    <name evidence="1" type="ORF">SAMN05216298_3796</name>
</gene>
<evidence type="ECO:0000313" key="1">
    <source>
        <dbReference type="EMBL" id="SDL39550.1"/>
    </source>
</evidence>
<dbReference type="Proteomes" id="UP000198662">
    <property type="component" value="Unassembled WGS sequence"/>
</dbReference>
<protein>
    <submittedName>
        <fullName evidence="1">Uncharacterized protein</fullName>
    </submittedName>
</protein>
<sequence length="194" mass="22253">MLITELMQGVRRKSTREIVDAYARRAEVPDALWNRLISSARTEIVLAGYTNYFFWTQQPGFEETLASKLADGVRVRILLGDPDGDVTRHRENIQNGPMSLSSRIHMTLAAVQRLDTFGNLEVRFSERNAEAHALCSVFQFDREALVCESIGNEMGHNWLTLHLKKLEDGGPFQRYMEHLEFLWDGARVWEPSEA</sequence>
<dbReference type="STRING" id="380244.SAMN05216298_3796"/>
<dbReference type="EMBL" id="FNGF01000005">
    <property type="protein sequence ID" value="SDL39550.1"/>
    <property type="molecule type" value="Genomic_DNA"/>
</dbReference>
<organism evidence="1 2">
    <name type="scientific">Glycomyces sambucus</name>
    <dbReference type="NCBI Taxonomy" id="380244"/>
    <lineage>
        <taxon>Bacteria</taxon>
        <taxon>Bacillati</taxon>
        <taxon>Actinomycetota</taxon>
        <taxon>Actinomycetes</taxon>
        <taxon>Glycomycetales</taxon>
        <taxon>Glycomycetaceae</taxon>
        <taxon>Glycomyces</taxon>
    </lineage>
</organism>
<name>A0A1G9JPR4_9ACTN</name>
<reference evidence="2" key="1">
    <citation type="submission" date="2016-10" db="EMBL/GenBank/DDBJ databases">
        <authorList>
            <person name="Varghese N."/>
            <person name="Submissions S."/>
        </authorList>
    </citation>
    <scope>NUCLEOTIDE SEQUENCE [LARGE SCALE GENOMIC DNA]</scope>
    <source>
        <strain evidence="2">CGMCC 4.3147</strain>
    </source>
</reference>
<accession>A0A1G9JPR4</accession>
<keyword evidence="2" id="KW-1185">Reference proteome</keyword>